<dbReference type="EMBL" id="JARGDH010000005">
    <property type="protein sequence ID" value="KAL0267934.1"/>
    <property type="molecule type" value="Genomic_DNA"/>
</dbReference>
<keyword evidence="12" id="KW-0539">Nucleus</keyword>
<sequence length="594" mass="65569">MATTINVVSVNFINSDGVSVPKYTVPVKLVLEYDPDGLSVKIKRASESGTSGDLLNEFVVTRTTECARLGKLSYTIMVDYESLVITFRDEESSKLFHSKIVKVKEGQTSSVFSDRTDESSASQYFQFYGYLSQQQNMLQDFIRTSTYQKAILGNFKDFQDKVVLDVGAGSGILSFFAAQAGASRVYAVEASSMANHAQTLVTANVLDHIIKVIPGKIEELTLPEQVDVIVSEPLGYMLINERMLETYLHAKKFLKPGGKMFPCQGELHVSPFQDEALYTEQFNKASFWYQNSFYNVDLRSLRQSAHKEYFRQPIVDTFDIRICIAKSVKHIIDFRTADESSLHRIEIPLTYQILEGGSIHGLAFWFDVLFSGSGRNIWLSTSPTEPLTHWYQVRCLFDEPLFVGSGDIVKGFVNFVANKRQSYDVTIQLQKVGSDTVVSNTLDLKNSYFRYSGTAAAPPPGSNTTSPSDVWWNSLDERVNMVNGITVNGLAADCGMDPNNTIPMANQPNIHPGSITSTGRQHVNSGTATSTQLAQLIGGGISPTLFTSPATGHQVVTGNAVSYYQLRSSPMIGDYVAGGVGVNVLPSYRHAHAQ</sequence>
<evidence type="ECO:0000256" key="4">
    <source>
        <dbReference type="ARBA" id="ARBA00022481"/>
    </source>
</evidence>
<comment type="caution">
    <text evidence="16">The sequence shown here is derived from an EMBL/GenBank/DDBJ whole genome shotgun (WGS) entry which is preliminary data.</text>
</comment>
<dbReference type="PANTHER" id="PTHR11006">
    <property type="entry name" value="PROTEIN ARGININE N-METHYLTRANSFERASE"/>
    <property type="match status" value="1"/>
</dbReference>
<dbReference type="AlphaFoldDB" id="A0AAW2HDU9"/>
<proteinExistence type="predicted"/>
<evidence type="ECO:0000256" key="9">
    <source>
        <dbReference type="ARBA" id="ARBA00022853"/>
    </source>
</evidence>
<dbReference type="GO" id="GO:0005634">
    <property type="term" value="C:nucleus"/>
    <property type="evidence" value="ECO:0007669"/>
    <property type="project" value="UniProtKB-SubCell"/>
</dbReference>
<dbReference type="Pfam" id="PF06325">
    <property type="entry name" value="PrmA"/>
    <property type="match status" value="1"/>
</dbReference>
<dbReference type="Gene3D" id="3.40.50.150">
    <property type="entry name" value="Vaccinia Virus protein VP39"/>
    <property type="match status" value="1"/>
</dbReference>
<dbReference type="GO" id="GO:0070611">
    <property type="term" value="F:histone H3R2 methyltransferase activity"/>
    <property type="evidence" value="ECO:0007669"/>
    <property type="project" value="TreeGrafter"/>
</dbReference>
<evidence type="ECO:0000256" key="12">
    <source>
        <dbReference type="ARBA" id="ARBA00023242"/>
    </source>
</evidence>
<dbReference type="Gene3D" id="2.70.160.11">
    <property type="entry name" value="Hnrnp arginine n-methyltransferase1"/>
    <property type="match status" value="1"/>
</dbReference>
<dbReference type="InterPro" id="IPR029063">
    <property type="entry name" value="SAM-dependent_MTases_sf"/>
</dbReference>
<evidence type="ECO:0000259" key="15">
    <source>
        <dbReference type="Pfam" id="PF22528"/>
    </source>
</evidence>
<protein>
    <recommendedName>
        <fullName evidence="3">type I protein arginine methyltransferase</fullName>
        <ecNumber evidence="3">2.1.1.319</ecNumber>
    </recommendedName>
</protein>
<dbReference type="InterPro" id="IPR055135">
    <property type="entry name" value="PRMT_dom"/>
</dbReference>
<evidence type="ECO:0000256" key="8">
    <source>
        <dbReference type="ARBA" id="ARBA00022691"/>
    </source>
</evidence>
<evidence type="ECO:0000256" key="7">
    <source>
        <dbReference type="ARBA" id="ARBA00022679"/>
    </source>
</evidence>
<dbReference type="PROSITE" id="PS51678">
    <property type="entry name" value="SAM_MT_PRMT"/>
    <property type="match status" value="1"/>
</dbReference>
<dbReference type="EC" id="2.1.1.319" evidence="3"/>
<dbReference type="CDD" id="cd02440">
    <property type="entry name" value="AdoMet_MTases"/>
    <property type="match status" value="1"/>
</dbReference>
<keyword evidence="7 14" id="KW-0808">Transferase</keyword>
<evidence type="ECO:0000256" key="3">
    <source>
        <dbReference type="ARBA" id="ARBA00011925"/>
    </source>
</evidence>
<dbReference type="PANTHER" id="PTHR11006:SF10">
    <property type="entry name" value="HISTONE-ARGININE METHYLTRANSFERASE CARMER-RELATED"/>
    <property type="match status" value="1"/>
</dbReference>
<keyword evidence="8 14" id="KW-0949">S-adenosyl-L-methionine</keyword>
<evidence type="ECO:0000256" key="14">
    <source>
        <dbReference type="PROSITE-ProRule" id="PRU01015"/>
    </source>
</evidence>
<comment type="catalytic activity">
    <reaction evidence="13">
        <text>L-arginyl-[protein] + 2 S-adenosyl-L-methionine = N(omega),N(omega)-dimethyl-L-arginyl-[protein] + 2 S-adenosyl-L-homocysteine + 2 H(+)</text>
        <dbReference type="Rhea" id="RHEA:48096"/>
        <dbReference type="Rhea" id="RHEA-COMP:10532"/>
        <dbReference type="Rhea" id="RHEA-COMP:11991"/>
        <dbReference type="ChEBI" id="CHEBI:15378"/>
        <dbReference type="ChEBI" id="CHEBI:29965"/>
        <dbReference type="ChEBI" id="CHEBI:57856"/>
        <dbReference type="ChEBI" id="CHEBI:59789"/>
        <dbReference type="ChEBI" id="CHEBI:61897"/>
        <dbReference type="EC" id="2.1.1.319"/>
    </reaction>
</comment>
<evidence type="ECO:0000256" key="6">
    <source>
        <dbReference type="ARBA" id="ARBA00022603"/>
    </source>
</evidence>
<keyword evidence="9" id="KW-0156">Chromatin regulator</keyword>
<keyword evidence="11" id="KW-0804">Transcription</keyword>
<dbReference type="SUPFAM" id="SSF53335">
    <property type="entry name" value="S-adenosyl-L-methionine-dependent methyltransferases"/>
    <property type="match status" value="1"/>
</dbReference>
<dbReference type="GO" id="GO:0035242">
    <property type="term" value="F:protein-arginine omega-N asymmetric methyltransferase activity"/>
    <property type="evidence" value="ECO:0007669"/>
    <property type="project" value="UniProtKB-EC"/>
</dbReference>
<evidence type="ECO:0000256" key="5">
    <source>
        <dbReference type="ARBA" id="ARBA00022490"/>
    </source>
</evidence>
<dbReference type="Gene3D" id="2.30.29.30">
    <property type="entry name" value="Pleckstrin-homology domain (PH domain)/Phosphotyrosine-binding domain (PTB)"/>
    <property type="match status" value="1"/>
</dbReference>
<feature type="domain" description="Protein arginine N-methyltransferase" evidence="15">
    <location>
        <begin position="265"/>
        <end position="429"/>
    </location>
</feature>
<keyword evidence="5" id="KW-0963">Cytoplasm</keyword>
<comment type="subcellular location">
    <subcellularLocation>
        <location evidence="2">Cytoplasm</location>
    </subcellularLocation>
    <subcellularLocation>
        <location evidence="1">Nucleus</location>
    </subcellularLocation>
</comment>
<reference evidence="16" key="1">
    <citation type="journal article" date="2024" name="Gigascience">
        <title>Chromosome-level genome of the poultry shaft louse Menopon gallinae provides insight into the host-switching and adaptive evolution of parasitic lice.</title>
        <authorList>
            <person name="Xu Y."/>
            <person name="Ma L."/>
            <person name="Liu S."/>
            <person name="Liang Y."/>
            <person name="Liu Q."/>
            <person name="He Z."/>
            <person name="Tian L."/>
            <person name="Duan Y."/>
            <person name="Cai W."/>
            <person name="Li H."/>
            <person name="Song F."/>
        </authorList>
    </citation>
    <scope>NUCLEOTIDE SEQUENCE</scope>
    <source>
        <strain evidence="16">Cailab_2023a</strain>
    </source>
</reference>
<evidence type="ECO:0000256" key="11">
    <source>
        <dbReference type="ARBA" id="ARBA00023163"/>
    </source>
</evidence>
<evidence type="ECO:0000256" key="13">
    <source>
        <dbReference type="ARBA" id="ARBA00049086"/>
    </source>
</evidence>
<keyword evidence="10" id="KW-0805">Transcription regulation</keyword>
<dbReference type="InterPro" id="IPR011993">
    <property type="entry name" value="PH-like_dom_sf"/>
</dbReference>
<dbReference type="Pfam" id="PF22528">
    <property type="entry name" value="PRMT_C"/>
    <property type="match status" value="1"/>
</dbReference>
<name>A0AAW2HDU9_9NEOP</name>
<keyword evidence="4" id="KW-0488">Methylation</keyword>
<evidence type="ECO:0000313" key="16">
    <source>
        <dbReference type="EMBL" id="KAL0267934.1"/>
    </source>
</evidence>
<gene>
    <name evidence="16" type="ORF">PYX00_010063</name>
</gene>
<keyword evidence="6 14" id="KW-0489">Methyltransferase</keyword>
<dbReference type="FunFam" id="3.40.50.150:FF:000031">
    <property type="entry name" value="Putative Histone-arginine methyltransferase CARM1"/>
    <property type="match status" value="1"/>
</dbReference>
<dbReference type="GO" id="GO:0032259">
    <property type="term" value="P:methylation"/>
    <property type="evidence" value="ECO:0007669"/>
    <property type="project" value="UniProtKB-KW"/>
</dbReference>
<evidence type="ECO:0000256" key="2">
    <source>
        <dbReference type="ARBA" id="ARBA00004496"/>
    </source>
</evidence>
<evidence type="ECO:0000256" key="1">
    <source>
        <dbReference type="ARBA" id="ARBA00004123"/>
    </source>
</evidence>
<organism evidence="16">
    <name type="scientific">Menopon gallinae</name>
    <name type="common">poultry shaft louse</name>
    <dbReference type="NCBI Taxonomy" id="328185"/>
    <lineage>
        <taxon>Eukaryota</taxon>
        <taxon>Metazoa</taxon>
        <taxon>Ecdysozoa</taxon>
        <taxon>Arthropoda</taxon>
        <taxon>Hexapoda</taxon>
        <taxon>Insecta</taxon>
        <taxon>Pterygota</taxon>
        <taxon>Neoptera</taxon>
        <taxon>Paraneoptera</taxon>
        <taxon>Psocodea</taxon>
        <taxon>Troctomorpha</taxon>
        <taxon>Phthiraptera</taxon>
        <taxon>Amblycera</taxon>
        <taxon>Menoponidae</taxon>
        <taxon>Menopon</taxon>
    </lineage>
</organism>
<dbReference type="InterPro" id="IPR025799">
    <property type="entry name" value="Arg_MeTrfase"/>
</dbReference>
<evidence type="ECO:0000256" key="10">
    <source>
        <dbReference type="ARBA" id="ARBA00023015"/>
    </source>
</evidence>
<dbReference type="GO" id="GO:0005737">
    <property type="term" value="C:cytoplasm"/>
    <property type="evidence" value="ECO:0007669"/>
    <property type="project" value="UniProtKB-SubCell"/>
</dbReference>
<accession>A0AAW2HDU9</accession>